<dbReference type="PANTHER" id="PTHR47738:SF3">
    <property type="entry name" value="PHOSPHOTRANSFERASE SYSTEM MANNITOL_FRUCTOSE-SPECIFIC IIA DOMAIN CONTAINING PROTEIN"/>
    <property type="match status" value="1"/>
</dbReference>
<dbReference type="SUPFAM" id="SSF55804">
    <property type="entry name" value="Phoshotransferase/anion transport protein"/>
    <property type="match status" value="1"/>
</dbReference>
<sequence>MTTKFSLDEKLVWIGLEANDSLQLLQTMADKLHEAGYVADSYGTSIIARERIFPTGLPTGEIGVAIPHTDICHVIKPAIAVGVLKKPVIFRNMGCPESTVDAQVVLMLAMKDSDSQIRILSQLATILQDEGLLKLISGAKHPADVLRLLDEKFDH</sequence>
<name>A0A498R4F1_9FIRM</name>
<dbReference type="InterPro" id="IPR002178">
    <property type="entry name" value="PTS_EIIA_type-2_dom"/>
</dbReference>
<dbReference type="PROSITE" id="PS51094">
    <property type="entry name" value="PTS_EIIA_TYPE_2"/>
    <property type="match status" value="1"/>
</dbReference>
<dbReference type="InterPro" id="IPR051541">
    <property type="entry name" value="PTS_SugarTrans_NitroReg"/>
</dbReference>
<protein>
    <submittedName>
        <fullName evidence="2">Phosphotransferase/anion transporter</fullName>
    </submittedName>
</protein>
<dbReference type="RefSeq" id="WP_122628498.1">
    <property type="nucleotide sequence ID" value="NZ_UPPP01000076.1"/>
</dbReference>
<evidence type="ECO:0000259" key="1">
    <source>
        <dbReference type="PROSITE" id="PS51094"/>
    </source>
</evidence>
<dbReference type="EMBL" id="UPPP01000076">
    <property type="protein sequence ID" value="VBB07566.1"/>
    <property type="molecule type" value="Genomic_DNA"/>
</dbReference>
<reference evidence="2 3" key="1">
    <citation type="submission" date="2018-06" db="EMBL/GenBank/DDBJ databases">
        <authorList>
            <person name="Strepis N."/>
        </authorList>
    </citation>
    <scope>NUCLEOTIDE SEQUENCE [LARGE SCALE GENOMIC DNA]</scope>
    <source>
        <strain evidence="2">LUCI</strain>
    </source>
</reference>
<evidence type="ECO:0000313" key="2">
    <source>
        <dbReference type="EMBL" id="VBB07566.1"/>
    </source>
</evidence>
<keyword evidence="2" id="KW-0808">Transferase</keyword>
<dbReference type="InterPro" id="IPR016152">
    <property type="entry name" value="PTrfase/Anion_transptr"/>
</dbReference>
<organism evidence="2 3">
    <name type="scientific">Lucifera butyrica</name>
    <dbReference type="NCBI Taxonomy" id="1351585"/>
    <lineage>
        <taxon>Bacteria</taxon>
        <taxon>Bacillati</taxon>
        <taxon>Bacillota</taxon>
        <taxon>Negativicutes</taxon>
        <taxon>Veillonellales</taxon>
        <taxon>Veillonellaceae</taxon>
        <taxon>Lucifera</taxon>
    </lineage>
</organism>
<dbReference type="GO" id="GO:0016740">
    <property type="term" value="F:transferase activity"/>
    <property type="evidence" value="ECO:0007669"/>
    <property type="project" value="UniProtKB-KW"/>
</dbReference>
<proteinExistence type="predicted"/>
<gene>
    <name evidence="2" type="ORF">LUCI_2831</name>
</gene>
<dbReference type="AlphaFoldDB" id="A0A498R4F1"/>
<dbReference type="Gene3D" id="3.40.930.10">
    <property type="entry name" value="Mannitol-specific EII, Chain A"/>
    <property type="match status" value="1"/>
</dbReference>
<dbReference type="Proteomes" id="UP000277811">
    <property type="component" value="Unassembled WGS sequence"/>
</dbReference>
<evidence type="ECO:0000313" key="3">
    <source>
        <dbReference type="Proteomes" id="UP000277811"/>
    </source>
</evidence>
<keyword evidence="3" id="KW-1185">Reference proteome</keyword>
<dbReference type="Pfam" id="PF00359">
    <property type="entry name" value="PTS_EIIA_2"/>
    <property type="match status" value="1"/>
</dbReference>
<dbReference type="CDD" id="cd00211">
    <property type="entry name" value="PTS_IIA_fru"/>
    <property type="match status" value="1"/>
</dbReference>
<feature type="domain" description="PTS EIIA type-2" evidence="1">
    <location>
        <begin position="5"/>
        <end position="152"/>
    </location>
</feature>
<dbReference type="PANTHER" id="PTHR47738">
    <property type="entry name" value="PTS SYSTEM FRUCTOSE-LIKE EIIA COMPONENT-RELATED"/>
    <property type="match status" value="1"/>
</dbReference>
<dbReference type="OrthoDB" id="1633991at2"/>
<accession>A0A498R4F1</accession>